<dbReference type="GeneID" id="43595015"/>
<organism evidence="2 3">
    <name type="scientific">Venustampulla echinocandica</name>
    <dbReference type="NCBI Taxonomy" id="2656787"/>
    <lineage>
        <taxon>Eukaryota</taxon>
        <taxon>Fungi</taxon>
        <taxon>Dikarya</taxon>
        <taxon>Ascomycota</taxon>
        <taxon>Pezizomycotina</taxon>
        <taxon>Leotiomycetes</taxon>
        <taxon>Helotiales</taxon>
        <taxon>Pleuroascaceae</taxon>
        <taxon>Venustampulla</taxon>
    </lineage>
</organism>
<feature type="compositionally biased region" description="Basic and acidic residues" evidence="1">
    <location>
        <begin position="365"/>
        <end position="374"/>
    </location>
</feature>
<proteinExistence type="predicted"/>
<protein>
    <submittedName>
        <fullName evidence="2">Uncharacterized protein</fullName>
    </submittedName>
</protein>
<feature type="compositionally biased region" description="Acidic residues" evidence="1">
    <location>
        <begin position="136"/>
        <end position="147"/>
    </location>
</feature>
<dbReference type="OrthoDB" id="4507572at2759"/>
<dbReference type="EMBL" id="NPIC01000001">
    <property type="protein sequence ID" value="RDL42187.1"/>
    <property type="molecule type" value="Genomic_DNA"/>
</dbReference>
<reference evidence="2 3" key="1">
    <citation type="journal article" date="2018" name="IMA Fungus">
        <title>IMA Genome-F 9: Draft genome sequence of Annulohypoxylon stygium, Aspergillus mulundensis, Berkeleyomyces basicola (syn. Thielaviopsis basicola), Ceratocystis smalleyi, two Cercospora beticola strains, Coleophoma cylindrospora, Fusarium fracticaudum, Phialophora cf. hyalina, and Morchella septimelata.</title>
        <authorList>
            <person name="Wingfield B.D."/>
            <person name="Bills G.F."/>
            <person name="Dong Y."/>
            <person name="Huang W."/>
            <person name="Nel W.J."/>
            <person name="Swalarsk-Parry B.S."/>
            <person name="Vaghefi N."/>
            <person name="Wilken P.M."/>
            <person name="An Z."/>
            <person name="de Beer Z.W."/>
            <person name="De Vos L."/>
            <person name="Chen L."/>
            <person name="Duong T.A."/>
            <person name="Gao Y."/>
            <person name="Hammerbacher A."/>
            <person name="Kikkert J.R."/>
            <person name="Li Y."/>
            <person name="Li H."/>
            <person name="Li K."/>
            <person name="Li Q."/>
            <person name="Liu X."/>
            <person name="Ma X."/>
            <person name="Naidoo K."/>
            <person name="Pethybridge S.J."/>
            <person name="Sun J."/>
            <person name="Steenkamp E.T."/>
            <person name="van der Nest M.A."/>
            <person name="van Wyk S."/>
            <person name="Wingfield M.J."/>
            <person name="Xiong C."/>
            <person name="Yue Q."/>
            <person name="Zhang X."/>
        </authorList>
    </citation>
    <scope>NUCLEOTIDE SEQUENCE [LARGE SCALE GENOMIC DNA]</scope>
    <source>
        <strain evidence="2 3">BP 5553</strain>
    </source>
</reference>
<feature type="region of interest" description="Disordered" evidence="1">
    <location>
        <begin position="1"/>
        <end position="459"/>
    </location>
</feature>
<gene>
    <name evidence="2" type="ORF">BP5553_02166</name>
</gene>
<comment type="caution">
    <text evidence="2">The sequence shown here is derived from an EMBL/GenBank/DDBJ whole genome shotgun (WGS) entry which is preliminary data.</text>
</comment>
<sequence>MWKKLNNPKGARQPSHPQPKIDEQPYSPPYGLGVEVHSPESPLHGNMPPPRETRGEMSPKNLPQLPFELAPPSPPEHRNSKFRPASSIYSQPSPNPIVTRFPGTSYVTTSTAYTDEVSPPSSPDFGVIHRSQNQPVDEEVSPIDEMPDISRLGVGRPPSQPSSNPKPTSSNIPVLRREKRRNQAVAAVSNLVPRKQSGLTSRPTKDPSWDPYSGEPTTSGKGKKQSTKPGEFGPPSLRSAQDPSFLGNEAHVSATPMKNASFGDRVRKLRSGNPPEEKPQWRGASGRVTLVPPAEDRLDLPPLSMPPKSTQPTPPPRSDSIPSARVDPIIRPVRSDSPSSAPHTGTQPHRNVPTDTQQRVETISPEEKRFREQYKVQNFINAPPEPYVQPPSRFSVSTAAPSEARTTPRPSTDTFDPPLEPPPPMPTPPSSLLDRTRPKVGRGPREGVSRKPLNTSSPVVVSISNSNASKRASNVGKTLPVTPAEQESHDLITSLQAQLDDLTHRRKNISMSIRQMTELMPTDSVTLTAEVRTKREEEKRKVEGLREEEADVRRQEHEIGLRLHRAWKRKDKEATYEPTGLWVRRVTG</sequence>
<feature type="compositionally biased region" description="Polar residues" evidence="1">
    <location>
        <begin position="336"/>
        <end position="361"/>
    </location>
</feature>
<name>A0A370U338_9HELO</name>
<evidence type="ECO:0000313" key="2">
    <source>
        <dbReference type="EMBL" id="RDL42187.1"/>
    </source>
</evidence>
<keyword evidence="3" id="KW-1185">Reference proteome</keyword>
<dbReference type="PANTHER" id="PTHR42023:SF1">
    <property type="entry name" value="BHLH DOMAIN-CONTAINING PROTEIN"/>
    <property type="match status" value="1"/>
</dbReference>
<dbReference type="Proteomes" id="UP000254866">
    <property type="component" value="Unassembled WGS sequence"/>
</dbReference>
<dbReference type="STRING" id="2656787.A0A370U338"/>
<dbReference type="PANTHER" id="PTHR42023">
    <property type="entry name" value="BHLH DOMAIN-CONTAINING PROTEIN"/>
    <property type="match status" value="1"/>
</dbReference>
<feature type="compositionally biased region" description="Polar residues" evidence="1">
    <location>
        <begin position="161"/>
        <end position="172"/>
    </location>
</feature>
<evidence type="ECO:0000313" key="3">
    <source>
        <dbReference type="Proteomes" id="UP000254866"/>
    </source>
</evidence>
<feature type="compositionally biased region" description="Pro residues" evidence="1">
    <location>
        <begin position="418"/>
        <end position="429"/>
    </location>
</feature>
<feature type="compositionally biased region" description="Polar residues" evidence="1">
    <location>
        <begin position="392"/>
        <end position="414"/>
    </location>
</feature>
<dbReference type="RefSeq" id="XP_031874843.1">
    <property type="nucleotide sequence ID" value="XM_032010789.1"/>
</dbReference>
<feature type="region of interest" description="Disordered" evidence="1">
    <location>
        <begin position="536"/>
        <end position="555"/>
    </location>
</feature>
<evidence type="ECO:0000256" key="1">
    <source>
        <dbReference type="SAM" id="MobiDB-lite"/>
    </source>
</evidence>
<dbReference type="AlphaFoldDB" id="A0A370U338"/>
<accession>A0A370U338</accession>